<protein>
    <submittedName>
        <fullName evidence="1">Uncharacterized protein</fullName>
    </submittedName>
</protein>
<keyword evidence="2" id="KW-1185">Reference proteome</keyword>
<name>A0A4S3IYF1_9EURO</name>
<gene>
    <name evidence="1" type="ORF">EYZ11_013138</name>
</gene>
<sequence>MASQMVIRDAVQIHSLQMGTGCRGD</sequence>
<accession>A0A4S3IYF1</accession>
<dbReference type="EMBL" id="SOSA01001224">
    <property type="protein sequence ID" value="THC87416.1"/>
    <property type="molecule type" value="Genomic_DNA"/>
</dbReference>
<organism evidence="1 2">
    <name type="scientific">Aspergillus tanneri</name>
    <dbReference type="NCBI Taxonomy" id="1220188"/>
    <lineage>
        <taxon>Eukaryota</taxon>
        <taxon>Fungi</taxon>
        <taxon>Dikarya</taxon>
        <taxon>Ascomycota</taxon>
        <taxon>Pezizomycotina</taxon>
        <taxon>Eurotiomycetes</taxon>
        <taxon>Eurotiomycetidae</taxon>
        <taxon>Eurotiales</taxon>
        <taxon>Aspergillaceae</taxon>
        <taxon>Aspergillus</taxon>
        <taxon>Aspergillus subgen. Circumdati</taxon>
    </lineage>
</organism>
<comment type="caution">
    <text evidence="1">The sequence shown here is derived from an EMBL/GenBank/DDBJ whole genome shotgun (WGS) entry which is preliminary data.</text>
</comment>
<dbReference type="VEuPathDB" id="FungiDB:EYZ11_013138"/>
<reference evidence="1 2" key="1">
    <citation type="submission" date="2019-03" db="EMBL/GenBank/DDBJ databases">
        <title>The genome sequence of a newly discovered highly antifungal drug resistant Aspergillus species, Aspergillus tanneri NIH 1004.</title>
        <authorList>
            <person name="Mounaud S."/>
            <person name="Singh I."/>
            <person name="Joardar V."/>
            <person name="Pakala S."/>
            <person name="Pakala S."/>
            <person name="Venepally P."/>
            <person name="Hoover J."/>
            <person name="Nierman W."/>
            <person name="Chung J."/>
            <person name="Losada L."/>
        </authorList>
    </citation>
    <scope>NUCLEOTIDE SEQUENCE [LARGE SCALE GENOMIC DNA]</scope>
    <source>
        <strain evidence="1 2">NIH1004</strain>
    </source>
</reference>
<evidence type="ECO:0000313" key="1">
    <source>
        <dbReference type="EMBL" id="THC87416.1"/>
    </source>
</evidence>
<dbReference type="AlphaFoldDB" id="A0A4S3IYF1"/>
<evidence type="ECO:0000313" key="2">
    <source>
        <dbReference type="Proteomes" id="UP000308092"/>
    </source>
</evidence>
<proteinExistence type="predicted"/>
<dbReference type="Proteomes" id="UP000308092">
    <property type="component" value="Unassembled WGS sequence"/>
</dbReference>